<dbReference type="SUPFAM" id="SSF47473">
    <property type="entry name" value="EF-hand"/>
    <property type="match status" value="1"/>
</dbReference>
<dbReference type="EMBL" id="LPXN01000171">
    <property type="protein sequence ID" value="KZC98320.1"/>
    <property type="molecule type" value="Genomic_DNA"/>
</dbReference>
<dbReference type="Proteomes" id="UP000076400">
    <property type="component" value="Unassembled WGS sequence"/>
</dbReference>
<dbReference type="Gene3D" id="1.10.238.10">
    <property type="entry name" value="EF-hand"/>
    <property type="match status" value="1"/>
</dbReference>
<keyword evidence="1" id="KW-0732">Signal</keyword>
<comment type="caution">
    <text evidence="2">The sequence shown here is derived from an EMBL/GenBank/DDBJ whole genome shotgun (WGS) entry which is preliminary data.</text>
</comment>
<sequence>MKKLAALSMLSLLAAGAAVAQSDSAVLEKFVTQSRPICERQPAQKCVDAFWGYADVDRDGGLNLSEVERIRSVTESWVVENGKTLHPKDRSSIVMGIMMVDSAGLPTLFKNYDLNGDSKLSQQELLADVKLDSRPLPQILADRNAVDMQASKRKLGALGPLLDGMLARR</sequence>
<dbReference type="RefSeq" id="WP_067560204.1">
    <property type="nucleotide sequence ID" value="NZ_LPXN01000171.1"/>
</dbReference>
<evidence type="ECO:0000313" key="3">
    <source>
        <dbReference type="Proteomes" id="UP000076400"/>
    </source>
</evidence>
<feature type="signal peptide" evidence="1">
    <location>
        <begin position="1"/>
        <end position="20"/>
    </location>
</feature>
<dbReference type="AlphaFoldDB" id="A0A154VAB4"/>
<gene>
    <name evidence="2" type="ORF">AUP43_03830</name>
</gene>
<name>A0A154VAB4_9PROT</name>
<proteinExistence type="predicted"/>
<keyword evidence="3" id="KW-1185">Reference proteome</keyword>
<evidence type="ECO:0008006" key="4">
    <source>
        <dbReference type="Google" id="ProtNLM"/>
    </source>
</evidence>
<dbReference type="InterPro" id="IPR011992">
    <property type="entry name" value="EF-hand-dom_pair"/>
</dbReference>
<evidence type="ECO:0000313" key="2">
    <source>
        <dbReference type="EMBL" id="KZC98320.1"/>
    </source>
</evidence>
<organism evidence="2 3">
    <name type="scientific">Oceanibaculum pacificum</name>
    <dbReference type="NCBI Taxonomy" id="580166"/>
    <lineage>
        <taxon>Bacteria</taxon>
        <taxon>Pseudomonadati</taxon>
        <taxon>Pseudomonadota</taxon>
        <taxon>Alphaproteobacteria</taxon>
        <taxon>Rhodospirillales</taxon>
        <taxon>Oceanibaculaceae</taxon>
        <taxon>Oceanibaculum</taxon>
    </lineage>
</organism>
<accession>A0A154VAB4</accession>
<dbReference type="STRING" id="580166.AUP43_03830"/>
<feature type="chain" id="PRO_5007601677" description="EF-hand domain-containing protein" evidence="1">
    <location>
        <begin position="21"/>
        <end position="169"/>
    </location>
</feature>
<reference evidence="2 3" key="1">
    <citation type="submission" date="2015-12" db="EMBL/GenBank/DDBJ databases">
        <title>Genome sequence of Oceanibaculum pacificum MCCC 1A02656.</title>
        <authorList>
            <person name="Lu L."/>
            <person name="Lai Q."/>
            <person name="Shao Z."/>
            <person name="Qian P."/>
        </authorList>
    </citation>
    <scope>NUCLEOTIDE SEQUENCE [LARGE SCALE GENOMIC DNA]</scope>
    <source>
        <strain evidence="2 3">MCCC 1A02656</strain>
    </source>
</reference>
<evidence type="ECO:0000256" key="1">
    <source>
        <dbReference type="SAM" id="SignalP"/>
    </source>
</evidence>
<protein>
    <recommendedName>
        <fullName evidence="4">EF-hand domain-containing protein</fullName>
    </recommendedName>
</protein>
<dbReference type="OrthoDB" id="7352889at2"/>